<organism evidence="1 2">
    <name type="scientific">Halobacteriovorax marinus</name>
    <dbReference type="NCBI Taxonomy" id="97084"/>
    <lineage>
        <taxon>Bacteria</taxon>
        <taxon>Pseudomonadati</taxon>
        <taxon>Bdellovibrionota</taxon>
        <taxon>Bacteriovoracia</taxon>
        <taxon>Bacteriovoracales</taxon>
        <taxon>Halobacteriovoraceae</taxon>
        <taxon>Halobacteriovorax</taxon>
    </lineage>
</organism>
<evidence type="ECO:0000313" key="1">
    <source>
        <dbReference type="EMBL" id="OUR94061.1"/>
    </source>
</evidence>
<dbReference type="Proteomes" id="UP000196531">
    <property type="component" value="Unassembled WGS sequence"/>
</dbReference>
<dbReference type="EMBL" id="MAAO01000012">
    <property type="protein sequence ID" value="OUR94061.1"/>
    <property type="molecule type" value="Genomic_DNA"/>
</dbReference>
<proteinExistence type="predicted"/>
<accession>A0A1Y5F305</accession>
<evidence type="ECO:0000313" key="2">
    <source>
        <dbReference type="Proteomes" id="UP000196531"/>
    </source>
</evidence>
<name>A0A1Y5F305_9BACT</name>
<reference evidence="2" key="1">
    <citation type="journal article" date="2017" name="Proc. Natl. Acad. Sci. U.S.A.">
        <title>Simulation of Deepwater Horizon oil plume reveals substrate specialization within a complex community of hydrocarbon-degraders.</title>
        <authorList>
            <person name="Hu P."/>
            <person name="Dubinsky E.A."/>
            <person name="Probst A.J."/>
            <person name="Wang J."/>
            <person name="Sieber C.M.K."/>
            <person name="Tom L.M."/>
            <person name="Gardinali P."/>
            <person name="Banfield J.F."/>
            <person name="Atlas R.M."/>
            <person name="Andersen G.L."/>
        </authorList>
    </citation>
    <scope>NUCLEOTIDE SEQUENCE [LARGE SCALE GENOMIC DNA]</scope>
</reference>
<dbReference type="AlphaFoldDB" id="A0A1Y5F305"/>
<protein>
    <submittedName>
        <fullName evidence="1">Uncharacterized protein</fullName>
    </submittedName>
</protein>
<comment type="caution">
    <text evidence="1">The sequence shown here is derived from an EMBL/GenBank/DDBJ whole genome shotgun (WGS) entry which is preliminary data.</text>
</comment>
<sequence>MKFKFFNKFTDKFDSFLNEFEIVDLKMFALKVSGNHLTSFFEMNDKNSFAFEVQENTITFTDKSKKTTKIDDEKFEHLPNLLGHIREALLFKIENAKEMIHKHPHIEAPKEGELKGEEWIRVSTTILKESLNKVEADPNLMLEGNIFIGQMGPEDIFTIRLQCYNLDFTYSFLANGALNVAIYDDKNYDRGHAKEAAYMGEFYNNRPQILDQIFQVIFEILKNGQFKIFA</sequence>
<gene>
    <name evidence="1" type="ORF">A9Q84_18280</name>
</gene>